<dbReference type="PANTHER" id="PTHR11908">
    <property type="entry name" value="XANTHINE DEHYDROGENASE"/>
    <property type="match status" value="1"/>
</dbReference>
<reference evidence="4 5" key="1">
    <citation type="journal article" date="2009" name="PLoS ONE">
        <title>Complete genome sequence of the aerobic CO-oxidizing thermophile Thermomicrobium roseum.</title>
        <authorList>
            <person name="Wu D."/>
            <person name="Raymond J."/>
            <person name="Wu M."/>
            <person name="Chatterji S."/>
            <person name="Ren Q."/>
            <person name="Graham J.E."/>
            <person name="Bryant D.A."/>
            <person name="Robb F."/>
            <person name="Colman A."/>
            <person name="Tallon L.J."/>
            <person name="Badger J.H."/>
            <person name="Madupu R."/>
            <person name="Ward N.L."/>
            <person name="Eisen J.A."/>
        </authorList>
    </citation>
    <scope>NUCLEOTIDE SEQUENCE [LARGE SCALE GENOMIC DNA]</scope>
    <source>
        <strain evidence="5">ATCC 27502 / DSM 5159 / P-2</strain>
    </source>
</reference>
<feature type="domain" description="Aldehyde oxidase/xanthine dehydrogenase a/b hammerhead" evidence="3">
    <location>
        <begin position="64"/>
        <end position="189"/>
    </location>
</feature>
<sequence>MTVRQSRPSLLTNGYFRTDNETERFARRRTVGRREQQSGRGSVMVLTRMVGARVRRKEDPRLITGSSQYVDDLQLGGMLYAAFVRSAYPHAIIKRIDPSPALALPGVVAVITHKELEQWLKGAVQLGAGEGEAEAPAQQEDQAGPPQHELLAIDRVRYVGQPIAVVLATERYRAYDAAAAVEIEYEPLPAVVDPEETMKEGAPQLHATVKNNIAMHTSHQHGDIEKAFAEADVIVKQRFYQQRLVSVPMEPRAVVAAPDPLTRGVTVWSSTQAPHNNRNSLAQALGLSHGQVRVIAPEVGGGFGAKIGAYPEDIILAALALHLHRPVKWYETRSEHFMATNQGRGQVAYYELAATKEGRILGLRAKVIQDLGAYPKLLLLAGLTAMMSVGVYDIPNLSIETYSVLTNTTPVGAYRGAGRPEAAYYIERMMDLLARKLGKDPAEVRRLNYIPPEKFPCQTPAGARYDSAEYEKNLNKALEISRYHEWRQKQQELCQQGRFIGIGLVTYTEICGFGPYESASIRVEPTGAVIAYTGTSPHGQGLETALAQIIADEIGADFDQIVVLHGDTQSVPEGVGTMGSRSLAVGGGAMLLAAQRIREKALRIAAHLLEAAIEDVEYADGKYRVKGAPDRAVTLAEIARAAYSPGLPPDIEPGLVATDYYAPSGVLFPFGTHVAVVEVFPETGEVEILEYYAVDDCGPRINPLLVEGQVHGGLAQGIAQALWEEVRYDENGQLLTGTLMDYAIPKASMLPSFVTDETVTPSPLNPLGAKGIGEAATIGSTPTIANAVMDALAPFGIEHLDIPLTPQKIWRAIREAQRA</sequence>
<accession>B9L1U8</accession>
<dbReference type="KEGG" id="tro:trd_1848"/>
<dbReference type="InterPro" id="IPR016208">
    <property type="entry name" value="Ald_Oxase/xanthine_DH-like"/>
</dbReference>
<dbReference type="GO" id="GO:0016491">
    <property type="term" value="F:oxidoreductase activity"/>
    <property type="evidence" value="ECO:0007669"/>
    <property type="project" value="UniProtKB-KW"/>
</dbReference>
<evidence type="ECO:0000259" key="3">
    <source>
        <dbReference type="SMART" id="SM01008"/>
    </source>
</evidence>
<dbReference type="STRING" id="309801.trd_1848"/>
<proteinExistence type="predicted"/>
<evidence type="ECO:0000313" key="5">
    <source>
        <dbReference type="Proteomes" id="UP000000447"/>
    </source>
</evidence>
<dbReference type="SUPFAM" id="SSF54665">
    <property type="entry name" value="CO dehydrogenase molybdoprotein N-domain-like"/>
    <property type="match status" value="1"/>
</dbReference>
<dbReference type="InterPro" id="IPR046867">
    <property type="entry name" value="AldOxase/xan_DH_MoCoBD2"/>
</dbReference>
<evidence type="ECO:0000256" key="2">
    <source>
        <dbReference type="ARBA" id="ARBA00023002"/>
    </source>
</evidence>
<dbReference type="eggNOG" id="COG1529">
    <property type="taxonomic scope" value="Bacteria"/>
</dbReference>
<dbReference type="EMBL" id="CP001275">
    <property type="protein sequence ID" value="ACM04667.1"/>
    <property type="molecule type" value="Genomic_DNA"/>
</dbReference>
<organism evidence="4 5">
    <name type="scientific">Thermomicrobium roseum (strain ATCC 27502 / DSM 5159 / P-2)</name>
    <dbReference type="NCBI Taxonomy" id="309801"/>
    <lineage>
        <taxon>Bacteria</taxon>
        <taxon>Pseudomonadati</taxon>
        <taxon>Thermomicrobiota</taxon>
        <taxon>Thermomicrobia</taxon>
        <taxon>Thermomicrobiales</taxon>
        <taxon>Thermomicrobiaceae</taxon>
        <taxon>Thermomicrobium</taxon>
    </lineage>
</organism>
<protein>
    <submittedName>
        <fullName evidence="4">Carbon monoxide dehydrogenase large chain</fullName>
    </submittedName>
</protein>
<evidence type="ECO:0000256" key="1">
    <source>
        <dbReference type="ARBA" id="ARBA00022505"/>
    </source>
</evidence>
<dbReference type="AlphaFoldDB" id="B9L1U8"/>
<dbReference type="Proteomes" id="UP000000447">
    <property type="component" value="Chromosome"/>
</dbReference>
<dbReference type="SMART" id="SM01008">
    <property type="entry name" value="Ald_Xan_dh_C"/>
    <property type="match status" value="1"/>
</dbReference>
<dbReference type="Gene3D" id="3.30.365.10">
    <property type="entry name" value="Aldehyde oxidase/xanthine dehydrogenase, molybdopterin binding domain"/>
    <property type="match status" value="4"/>
</dbReference>
<dbReference type="GO" id="GO:0005506">
    <property type="term" value="F:iron ion binding"/>
    <property type="evidence" value="ECO:0007669"/>
    <property type="project" value="InterPro"/>
</dbReference>
<dbReference type="Pfam" id="PF02738">
    <property type="entry name" value="MoCoBD_1"/>
    <property type="match status" value="1"/>
</dbReference>
<evidence type="ECO:0000313" key="4">
    <source>
        <dbReference type="EMBL" id="ACM04667.1"/>
    </source>
</evidence>
<dbReference type="Gene3D" id="3.90.1170.50">
    <property type="entry name" value="Aldehyde oxidase/xanthine dehydrogenase, a/b hammerhead"/>
    <property type="match status" value="1"/>
</dbReference>
<dbReference type="HOGENOM" id="CLU_001681_2_0_0"/>
<dbReference type="InterPro" id="IPR008274">
    <property type="entry name" value="AldOxase/xan_DH_MoCoBD1"/>
</dbReference>
<keyword evidence="5" id="KW-1185">Reference proteome</keyword>
<dbReference type="Pfam" id="PF01315">
    <property type="entry name" value="Ald_Xan_dh_C"/>
    <property type="match status" value="1"/>
</dbReference>
<dbReference type="InterPro" id="IPR037165">
    <property type="entry name" value="AldOxase/xan_DH_Mopterin-bd_sf"/>
</dbReference>
<dbReference type="InterPro" id="IPR000674">
    <property type="entry name" value="Ald_Oxase/Xan_DH_a/b"/>
</dbReference>
<keyword evidence="2" id="KW-0560">Oxidoreductase</keyword>
<dbReference type="Pfam" id="PF20256">
    <property type="entry name" value="MoCoBD_2"/>
    <property type="match status" value="1"/>
</dbReference>
<dbReference type="InterPro" id="IPR036856">
    <property type="entry name" value="Ald_Oxase/Xan_DH_a/b_sf"/>
</dbReference>
<name>B9L1U8_THERP</name>
<dbReference type="PANTHER" id="PTHR11908:SF132">
    <property type="entry name" value="ALDEHYDE OXIDASE 1-RELATED"/>
    <property type="match status" value="1"/>
</dbReference>
<gene>
    <name evidence="4" type="ordered locus">trd_1848</name>
</gene>
<dbReference type="SUPFAM" id="SSF56003">
    <property type="entry name" value="Molybdenum cofactor-binding domain"/>
    <property type="match status" value="1"/>
</dbReference>
<keyword evidence="1" id="KW-0500">Molybdenum</keyword>